<keyword evidence="2" id="KW-1185">Reference proteome</keyword>
<dbReference type="SUPFAM" id="SSF51695">
    <property type="entry name" value="PLC-like phosphodiesterases"/>
    <property type="match status" value="1"/>
</dbReference>
<comment type="caution">
    <text evidence="1">The sequence shown here is derived from an EMBL/GenBank/DDBJ whole genome shotgun (WGS) entry which is preliminary data.</text>
</comment>
<accession>A0A1Y1Z0W4</accession>
<proteinExistence type="predicted"/>
<evidence type="ECO:0000313" key="2">
    <source>
        <dbReference type="Proteomes" id="UP000193920"/>
    </source>
</evidence>
<reference evidence="1 2" key="1">
    <citation type="submission" date="2016-08" db="EMBL/GenBank/DDBJ databases">
        <title>A Parts List for Fungal Cellulosomes Revealed by Comparative Genomics.</title>
        <authorList>
            <consortium name="DOE Joint Genome Institute"/>
            <person name="Haitjema C.H."/>
            <person name="Gilmore S.P."/>
            <person name="Henske J.K."/>
            <person name="Solomon K.V."/>
            <person name="De Groot R."/>
            <person name="Kuo A."/>
            <person name="Mondo S.J."/>
            <person name="Salamov A.A."/>
            <person name="Labutti K."/>
            <person name="Zhao Z."/>
            <person name="Chiniquy J."/>
            <person name="Barry K."/>
            <person name="Brewer H.M."/>
            <person name="Purvine S.O."/>
            <person name="Wright A.T."/>
            <person name="Boxma B."/>
            <person name="Van Alen T."/>
            <person name="Hackstein J.H."/>
            <person name="Baker S.E."/>
            <person name="Grigoriev I.V."/>
            <person name="O'Malley M.A."/>
        </authorList>
    </citation>
    <scope>NUCLEOTIDE SEQUENCE [LARGE SCALE GENOMIC DNA]</scope>
    <source>
        <strain evidence="1 2">G1</strain>
    </source>
</reference>
<dbReference type="Proteomes" id="UP000193920">
    <property type="component" value="Unassembled WGS sequence"/>
</dbReference>
<dbReference type="AlphaFoldDB" id="A0A1Y1Z0W4"/>
<dbReference type="InterPro" id="IPR017946">
    <property type="entry name" value="PLC-like_Pdiesterase_TIM-brl"/>
</dbReference>
<dbReference type="GO" id="GO:0008081">
    <property type="term" value="F:phosphoric diester hydrolase activity"/>
    <property type="evidence" value="ECO:0007669"/>
    <property type="project" value="InterPro"/>
</dbReference>
<sequence length="102" mass="12593">MRYLLDNKYINKINISDIHFMIVEHLILGQLYNNLVLQYATFSWYQMGQYIEFRRTQYINFEEQLKNGIRYLELSKKRSIYNDINAWYITMHRFRKKGLPSN</sequence>
<dbReference type="GO" id="GO:0006629">
    <property type="term" value="P:lipid metabolic process"/>
    <property type="evidence" value="ECO:0007669"/>
    <property type="project" value="InterPro"/>
</dbReference>
<dbReference type="EMBL" id="MCOG01000472">
    <property type="protein sequence ID" value="ORY03826.1"/>
    <property type="molecule type" value="Genomic_DNA"/>
</dbReference>
<organism evidence="1 2">
    <name type="scientific">Neocallimastix californiae</name>
    <dbReference type="NCBI Taxonomy" id="1754190"/>
    <lineage>
        <taxon>Eukaryota</taxon>
        <taxon>Fungi</taxon>
        <taxon>Fungi incertae sedis</taxon>
        <taxon>Chytridiomycota</taxon>
        <taxon>Chytridiomycota incertae sedis</taxon>
        <taxon>Neocallimastigomycetes</taxon>
        <taxon>Neocallimastigales</taxon>
        <taxon>Neocallimastigaceae</taxon>
        <taxon>Neocallimastix</taxon>
    </lineage>
</organism>
<name>A0A1Y1Z0W4_9FUNG</name>
<protein>
    <submittedName>
        <fullName evidence="1">Uncharacterized protein</fullName>
    </submittedName>
</protein>
<evidence type="ECO:0000313" key="1">
    <source>
        <dbReference type="EMBL" id="ORY03826.1"/>
    </source>
</evidence>
<gene>
    <name evidence="1" type="ORF">LY90DRAFT_519518</name>
</gene>